<dbReference type="AlphaFoldDB" id="A0A0F9JQN5"/>
<evidence type="ECO:0000313" key="1">
    <source>
        <dbReference type="EMBL" id="KKM01253.1"/>
    </source>
</evidence>
<comment type="caution">
    <text evidence="1">The sequence shown here is derived from an EMBL/GenBank/DDBJ whole genome shotgun (WGS) entry which is preliminary data.</text>
</comment>
<name>A0A0F9JQN5_9ZZZZ</name>
<reference evidence="1" key="1">
    <citation type="journal article" date="2015" name="Nature">
        <title>Complex archaea that bridge the gap between prokaryotes and eukaryotes.</title>
        <authorList>
            <person name="Spang A."/>
            <person name="Saw J.H."/>
            <person name="Jorgensen S.L."/>
            <person name="Zaremba-Niedzwiedzka K."/>
            <person name="Martijn J."/>
            <person name="Lind A.E."/>
            <person name="van Eijk R."/>
            <person name="Schleper C."/>
            <person name="Guy L."/>
            <person name="Ettema T.J."/>
        </authorList>
    </citation>
    <scope>NUCLEOTIDE SEQUENCE</scope>
</reference>
<proteinExistence type="predicted"/>
<accession>A0A0F9JQN5</accession>
<sequence>MDVEMIFRDPRFPDVQIRNSGGATFNIWTRGEVGDSYHTKDGWTNTDCFTRYGTANDGNTPEEAKFAAQEHFDEEA</sequence>
<dbReference type="EMBL" id="LAZR01017239">
    <property type="protein sequence ID" value="KKM01253.1"/>
    <property type="molecule type" value="Genomic_DNA"/>
</dbReference>
<gene>
    <name evidence="1" type="ORF">LCGC14_1796200</name>
</gene>
<protein>
    <submittedName>
        <fullName evidence="1">Uncharacterized protein</fullName>
    </submittedName>
</protein>
<organism evidence="1">
    <name type="scientific">marine sediment metagenome</name>
    <dbReference type="NCBI Taxonomy" id="412755"/>
    <lineage>
        <taxon>unclassified sequences</taxon>
        <taxon>metagenomes</taxon>
        <taxon>ecological metagenomes</taxon>
    </lineage>
</organism>